<gene>
    <name evidence="3" type="ORF">GCM10022229_27830</name>
</gene>
<dbReference type="Pfam" id="PF01738">
    <property type="entry name" value="DLH"/>
    <property type="match status" value="1"/>
</dbReference>
<evidence type="ECO:0000256" key="1">
    <source>
        <dbReference type="SAM" id="SignalP"/>
    </source>
</evidence>
<dbReference type="Gene3D" id="3.40.50.1820">
    <property type="entry name" value="alpha/beta hydrolase"/>
    <property type="match status" value="1"/>
</dbReference>
<dbReference type="GO" id="GO:0016787">
    <property type="term" value="F:hydrolase activity"/>
    <property type="evidence" value="ECO:0007669"/>
    <property type="project" value="UniProtKB-KW"/>
</dbReference>
<feature type="signal peptide" evidence="1">
    <location>
        <begin position="1"/>
        <end position="27"/>
    </location>
</feature>
<dbReference type="InterPro" id="IPR002925">
    <property type="entry name" value="Dienelactn_hydro"/>
</dbReference>
<feature type="chain" id="PRO_5046375350" evidence="1">
    <location>
        <begin position="28"/>
        <end position="268"/>
    </location>
</feature>
<dbReference type="PANTHER" id="PTHR22946:SF4">
    <property type="entry name" value="ESTERASE FRSA"/>
    <property type="match status" value="1"/>
</dbReference>
<dbReference type="Proteomes" id="UP001501727">
    <property type="component" value="Unassembled WGS sequence"/>
</dbReference>
<dbReference type="EMBL" id="BAAAZU010000031">
    <property type="protein sequence ID" value="GAA3932590.1"/>
    <property type="molecule type" value="Genomic_DNA"/>
</dbReference>
<proteinExistence type="predicted"/>
<dbReference type="InterPro" id="IPR029058">
    <property type="entry name" value="AB_hydrolase_fold"/>
</dbReference>
<keyword evidence="4" id="KW-1185">Reference proteome</keyword>
<dbReference type="PANTHER" id="PTHR22946">
    <property type="entry name" value="DIENELACTONE HYDROLASE DOMAIN-CONTAINING PROTEIN-RELATED"/>
    <property type="match status" value="1"/>
</dbReference>
<dbReference type="InterPro" id="IPR050261">
    <property type="entry name" value="FrsA_esterase"/>
</dbReference>
<reference evidence="4" key="1">
    <citation type="journal article" date="2019" name="Int. J. Syst. Evol. Microbiol.">
        <title>The Global Catalogue of Microorganisms (GCM) 10K type strain sequencing project: providing services to taxonomists for standard genome sequencing and annotation.</title>
        <authorList>
            <consortium name="The Broad Institute Genomics Platform"/>
            <consortium name="The Broad Institute Genome Sequencing Center for Infectious Disease"/>
            <person name="Wu L."/>
            <person name="Ma J."/>
        </authorList>
    </citation>
    <scope>NUCLEOTIDE SEQUENCE [LARGE SCALE GENOMIC DNA]</scope>
    <source>
        <strain evidence="4">JCM 16916</strain>
    </source>
</reference>
<protein>
    <submittedName>
        <fullName evidence="3">Dienelactone hydrolase family protein</fullName>
    </submittedName>
</protein>
<dbReference type="SUPFAM" id="SSF53474">
    <property type="entry name" value="alpha/beta-Hydrolases"/>
    <property type="match status" value="1"/>
</dbReference>
<keyword evidence="3" id="KW-0378">Hydrolase</keyword>
<evidence type="ECO:0000313" key="4">
    <source>
        <dbReference type="Proteomes" id="UP001501727"/>
    </source>
</evidence>
<organism evidence="3 4">
    <name type="scientific">Luteimonas lutimaris</name>
    <dbReference type="NCBI Taxonomy" id="698645"/>
    <lineage>
        <taxon>Bacteria</taxon>
        <taxon>Pseudomonadati</taxon>
        <taxon>Pseudomonadota</taxon>
        <taxon>Gammaproteobacteria</taxon>
        <taxon>Lysobacterales</taxon>
        <taxon>Lysobacteraceae</taxon>
        <taxon>Luteimonas</taxon>
    </lineage>
</organism>
<keyword evidence="1" id="KW-0732">Signal</keyword>
<comment type="caution">
    <text evidence="3">The sequence shown here is derived from an EMBL/GenBank/DDBJ whole genome shotgun (WGS) entry which is preliminary data.</text>
</comment>
<evidence type="ECO:0000259" key="2">
    <source>
        <dbReference type="Pfam" id="PF01738"/>
    </source>
</evidence>
<name>A0ABP7N064_9GAMM</name>
<feature type="domain" description="Dienelactone hydrolase" evidence="2">
    <location>
        <begin position="47"/>
        <end position="263"/>
    </location>
</feature>
<accession>A0ABP7N064</accession>
<evidence type="ECO:0000313" key="3">
    <source>
        <dbReference type="EMBL" id="GAA3932590.1"/>
    </source>
</evidence>
<sequence>MKPMHHHTLRRAALLLALLPLSASAFAAMQARPVEWNVGDQAFSGVLVYDDASSDKRPGLVMVPDWLGVTDAAVAQAKEVAGDDYVILVADMYGKDVRPKNSEEAQAQVKPLYADVDAMRTRVAKAVEVLEAQAGTTPLDASKIGAFGYCFGGSSVLELARSGARLAGIVTFHGGLSTTTPAKADSVKTPLLVLNGADDRGTAPDIDGFEKEMDAAGADWTFVNFSGAVHCFALEAANSPPGCVYNPRAAKRAYRMMEDFFDERFGVD</sequence>